<protein>
    <submittedName>
        <fullName evidence="1">Uncharacterized protein</fullName>
    </submittedName>
</protein>
<sequence length="106" mass="11663">MEPKDGRSTPEALAALFPNAPRRYKPRNSELYSTGAPALSATVPLTPSAFDAPACSRPLFGPATQPSSHHWQYRHDDAVRAFVLFPFDDDADGGCLCRNNWLFVTL</sequence>
<dbReference type="Proteomes" id="UP001221142">
    <property type="component" value="Unassembled WGS sequence"/>
</dbReference>
<accession>A0AAD7BAX8</accession>
<evidence type="ECO:0000313" key="1">
    <source>
        <dbReference type="EMBL" id="KAJ7615559.1"/>
    </source>
</evidence>
<gene>
    <name evidence="1" type="ORF">FB45DRAFT_1035540</name>
</gene>
<name>A0AAD7BAX8_9AGAR</name>
<reference evidence="1" key="1">
    <citation type="submission" date="2023-03" db="EMBL/GenBank/DDBJ databases">
        <title>Massive genome expansion in bonnet fungi (Mycena s.s.) driven by repeated elements and novel gene families across ecological guilds.</title>
        <authorList>
            <consortium name="Lawrence Berkeley National Laboratory"/>
            <person name="Harder C.B."/>
            <person name="Miyauchi S."/>
            <person name="Viragh M."/>
            <person name="Kuo A."/>
            <person name="Thoen E."/>
            <person name="Andreopoulos B."/>
            <person name="Lu D."/>
            <person name="Skrede I."/>
            <person name="Drula E."/>
            <person name="Henrissat B."/>
            <person name="Morin E."/>
            <person name="Kohler A."/>
            <person name="Barry K."/>
            <person name="LaButti K."/>
            <person name="Morin E."/>
            <person name="Salamov A."/>
            <person name="Lipzen A."/>
            <person name="Mereny Z."/>
            <person name="Hegedus B."/>
            <person name="Baldrian P."/>
            <person name="Stursova M."/>
            <person name="Weitz H."/>
            <person name="Taylor A."/>
            <person name="Grigoriev I.V."/>
            <person name="Nagy L.G."/>
            <person name="Martin F."/>
            <person name="Kauserud H."/>
        </authorList>
    </citation>
    <scope>NUCLEOTIDE SEQUENCE</scope>
    <source>
        <strain evidence="1">9284</strain>
    </source>
</reference>
<evidence type="ECO:0000313" key="2">
    <source>
        <dbReference type="Proteomes" id="UP001221142"/>
    </source>
</evidence>
<proteinExistence type="predicted"/>
<dbReference type="EMBL" id="JARKIF010000024">
    <property type="protein sequence ID" value="KAJ7615559.1"/>
    <property type="molecule type" value="Genomic_DNA"/>
</dbReference>
<organism evidence="1 2">
    <name type="scientific">Roridomyces roridus</name>
    <dbReference type="NCBI Taxonomy" id="1738132"/>
    <lineage>
        <taxon>Eukaryota</taxon>
        <taxon>Fungi</taxon>
        <taxon>Dikarya</taxon>
        <taxon>Basidiomycota</taxon>
        <taxon>Agaricomycotina</taxon>
        <taxon>Agaricomycetes</taxon>
        <taxon>Agaricomycetidae</taxon>
        <taxon>Agaricales</taxon>
        <taxon>Marasmiineae</taxon>
        <taxon>Mycenaceae</taxon>
        <taxon>Roridomyces</taxon>
    </lineage>
</organism>
<keyword evidence="2" id="KW-1185">Reference proteome</keyword>
<dbReference type="AlphaFoldDB" id="A0AAD7BAX8"/>
<comment type="caution">
    <text evidence="1">The sequence shown here is derived from an EMBL/GenBank/DDBJ whole genome shotgun (WGS) entry which is preliminary data.</text>
</comment>